<dbReference type="InterPro" id="IPR029063">
    <property type="entry name" value="SAM-dependent_MTases_sf"/>
</dbReference>
<evidence type="ECO:0000256" key="7">
    <source>
        <dbReference type="PROSITE-ProRule" id="PRU01023"/>
    </source>
</evidence>
<keyword evidence="4 7" id="KW-0808">Transferase</keyword>
<feature type="active site" description="Nucleophile" evidence="7">
    <location>
        <position position="267"/>
    </location>
</feature>
<accession>A0A2M6P137</accession>
<dbReference type="Gene3D" id="3.30.70.1170">
    <property type="entry name" value="Sun protein, domain 3"/>
    <property type="match status" value="1"/>
</dbReference>
<dbReference type="GO" id="GO:0008173">
    <property type="term" value="F:RNA methyltransferase activity"/>
    <property type="evidence" value="ECO:0007669"/>
    <property type="project" value="InterPro"/>
</dbReference>
<dbReference type="SUPFAM" id="SSF53335">
    <property type="entry name" value="S-adenosyl-L-methionine-dependent methyltransferases"/>
    <property type="match status" value="1"/>
</dbReference>
<keyword evidence="2" id="KW-0963">Cytoplasm</keyword>
<keyword evidence="5 7" id="KW-0949">S-adenosyl-L-methionine</keyword>
<name>A0A2M6P137_9BACT</name>
<dbReference type="Gene3D" id="3.40.50.150">
    <property type="entry name" value="Vaccinia Virus protein VP39"/>
    <property type="match status" value="1"/>
</dbReference>
<evidence type="ECO:0000259" key="8">
    <source>
        <dbReference type="PROSITE" id="PS51686"/>
    </source>
</evidence>
<reference evidence="10" key="1">
    <citation type="submission" date="2017-09" db="EMBL/GenBank/DDBJ databases">
        <title>Depth-based differentiation of microbial function through sediment-hosted aquifers and enrichment of novel symbionts in the deep terrestrial subsurface.</title>
        <authorList>
            <person name="Probst A.J."/>
            <person name="Ladd B."/>
            <person name="Jarett J.K."/>
            <person name="Geller-Mcgrath D.E."/>
            <person name="Sieber C.M.K."/>
            <person name="Emerson J.B."/>
            <person name="Anantharaman K."/>
            <person name="Thomas B.C."/>
            <person name="Malmstrom R."/>
            <person name="Stieglmeier M."/>
            <person name="Klingl A."/>
            <person name="Woyke T."/>
            <person name="Ryan C.M."/>
            <person name="Banfield J.F."/>
        </authorList>
    </citation>
    <scope>NUCLEOTIDE SEQUENCE [LARGE SCALE GENOMIC DNA]</scope>
</reference>
<comment type="caution">
    <text evidence="7">Lacks conserved residue(s) required for the propagation of feature annotation.</text>
</comment>
<dbReference type="EMBL" id="PFBW01000109">
    <property type="protein sequence ID" value="PIR77426.1"/>
    <property type="molecule type" value="Genomic_DNA"/>
</dbReference>
<organism evidence="9 10">
    <name type="scientific">Candidatus Magasanikbacteria bacterium CG10_big_fil_rev_8_21_14_0_10_38_6</name>
    <dbReference type="NCBI Taxonomy" id="1974647"/>
    <lineage>
        <taxon>Bacteria</taxon>
        <taxon>Candidatus Magasanikiibacteriota</taxon>
    </lineage>
</organism>
<feature type="binding site" evidence="7">
    <location>
        <position position="149"/>
    </location>
    <ligand>
        <name>S-adenosyl-L-methionine</name>
        <dbReference type="ChEBI" id="CHEBI:59789"/>
    </ligand>
</feature>
<protein>
    <recommendedName>
        <fullName evidence="8">SAM-dependent MTase RsmB/NOP-type domain-containing protein</fullName>
    </recommendedName>
</protein>
<keyword evidence="3 7" id="KW-0489">Methyltransferase</keyword>
<dbReference type="AlphaFoldDB" id="A0A2M6P137"/>
<feature type="binding site" evidence="7">
    <location>
        <position position="213"/>
    </location>
    <ligand>
        <name>S-adenosyl-L-methionine</name>
        <dbReference type="ChEBI" id="CHEBI:59789"/>
    </ligand>
</feature>
<dbReference type="Pfam" id="PF01189">
    <property type="entry name" value="Methyltr_RsmB-F"/>
    <property type="match status" value="1"/>
</dbReference>
<dbReference type="PRINTS" id="PR02008">
    <property type="entry name" value="RCMTFAMILY"/>
</dbReference>
<dbReference type="InterPro" id="IPR031341">
    <property type="entry name" value="Methyltr_RsmF_N"/>
</dbReference>
<dbReference type="Pfam" id="PF17125">
    <property type="entry name" value="Methyltr_RsmF_N"/>
    <property type="match status" value="1"/>
</dbReference>
<comment type="similarity">
    <text evidence="1 7">Belongs to the class I-like SAM-binding methyltransferase superfamily. RsmB/NOP family.</text>
</comment>
<dbReference type="PROSITE" id="PS51686">
    <property type="entry name" value="SAM_MT_RSMB_NOP"/>
    <property type="match status" value="1"/>
</dbReference>
<dbReference type="Proteomes" id="UP000228528">
    <property type="component" value="Unassembled WGS sequence"/>
</dbReference>
<evidence type="ECO:0000256" key="6">
    <source>
        <dbReference type="ARBA" id="ARBA00022884"/>
    </source>
</evidence>
<evidence type="ECO:0000256" key="2">
    <source>
        <dbReference type="ARBA" id="ARBA00022490"/>
    </source>
</evidence>
<dbReference type="InterPro" id="IPR023267">
    <property type="entry name" value="RCMT"/>
</dbReference>
<dbReference type="InterPro" id="IPR049560">
    <property type="entry name" value="MeTrfase_RsmB-F_NOP2_cat"/>
</dbReference>
<sequence length="344" mass="39606">MAKKKRQRIPIQDKLDRFFDRLSEMFGPSLSHEIKQTFVERLTTFRINTIKIDREEVRKILQQQGFKIKQLPWCKEAYVLTNKSKRELQKLDVYQEGKIYVQSLASMAPVVVLDPQPGETILDLTAAPGSKTSQIAARMNRKGELIANDKDKIRFFKLKHNMEKLGVSESHPEQGETESKDHEKKEWTFTLRMESGQTLAKEYDAYFDKILLDAPCSAEARICLKTPKTYAFWDEKNIQDNATIQGILLSAAWQALKSGGILVYSTCTFAPEENEVQISNFLAKTKDAKLLNTNIEHLHELPVITEWEEKTLQRNIGNTLRIKPTKEVEGFFVAKIRKQPTKDS</sequence>
<feature type="domain" description="SAM-dependent MTase RsmB/NOP-type" evidence="8">
    <location>
        <begin position="33"/>
        <end position="339"/>
    </location>
</feature>
<dbReference type="PROSITE" id="PS01153">
    <property type="entry name" value="NOL1_NOP2_SUN"/>
    <property type="match status" value="1"/>
</dbReference>
<evidence type="ECO:0000256" key="4">
    <source>
        <dbReference type="ARBA" id="ARBA00022679"/>
    </source>
</evidence>
<evidence type="ECO:0000313" key="9">
    <source>
        <dbReference type="EMBL" id="PIR77426.1"/>
    </source>
</evidence>
<keyword evidence="6 7" id="KW-0694">RNA-binding</keyword>
<comment type="caution">
    <text evidence="9">The sequence shown here is derived from an EMBL/GenBank/DDBJ whole genome shotgun (WGS) entry which is preliminary data.</text>
</comment>
<dbReference type="GO" id="GO:0001510">
    <property type="term" value="P:RNA methylation"/>
    <property type="evidence" value="ECO:0007669"/>
    <property type="project" value="InterPro"/>
</dbReference>
<evidence type="ECO:0000256" key="1">
    <source>
        <dbReference type="ARBA" id="ARBA00007494"/>
    </source>
</evidence>
<gene>
    <name evidence="9" type="ORF">COU30_02495</name>
</gene>
<feature type="binding site" evidence="7">
    <location>
        <position position="181"/>
    </location>
    <ligand>
        <name>S-adenosyl-L-methionine</name>
        <dbReference type="ChEBI" id="CHEBI:59789"/>
    </ligand>
</feature>
<evidence type="ECO:0000313" key="10">
    <source>
        <dbReference type="Proteomes" id="UP000228528"/>
    </source>
</evidence>
<evidence type="ECO:0000256" key="3">
    <source>
        <dbReference type="ARBA" id="ARBA00022603"/>
    </source>
</evidence>
<dbReference type="GO" id="GO:0003723">
    <property type="term" value="F:RNA binding"/>
    <property type="evidence" value="ECO:0007669"/>
    <property type="project" value="UniProtKB-UniRule"/>
</dbReference>
<proteinExistence type="inferred from homology"/>
<dbReference type="PANTHER" id="PTHR22807">
    <property type="entry name" value="NOP2 YEAST -RELATED NOL1/NOP2/FMU SUN DOMAIN-CONTAINING"/>
    <property type="match status" value="1"/>
</dbReference>
<dbReference type="InterPro" id="IPR018314">
    <property type="entry name" value="RsmB/NOL1/NOP2-like_CS"/>
</dbReference>
<dbReference type="PANTHER" id="PTHR22807:SF30">
    <property type="entry name" value="28S RRNA (CYTOSINE(4447)-C(5))-METHYLTRANSFERASE-RELATED"/>
    <property type="match status" value="1"/>
</dbReference>
<evidence type="ECO:0000256" key="5">
    <source>
        <dbReference type="ARBA" id="ARBA00022691"/>
    </source>
</evidence>
<dbReference type="InterPro" id="IPR001678">
    <property type="entry name" value="MeTrfase_RsmB-F_NOP2_dom"/>
</dbReference>